<reference evidence="6 7" key="1">
    <citation type="journal article" date="2015" name="Genome Announc.">
        <title>Expanding the biotechnology potential of lactobacilli through comparative genomics of 213 strains and associated genera.</title>
        <authorList>
            <person name="Sun Z."/>
            <person name="Harris H.M."/>
            <person name="McCann A."/>
            <person name="Guo C."/>
            <person name="Argimon S."/>
            <person name="Zhang W."/>
            <person name="Yang X."/>
            <person name="Jeffery I.B."/>
            <person name="Cooney J.C."/>
            <person name="Kagawa T.F."/>
            <person name="Liu W."/>
            <person name="Song Y."/>
            <person name="Salvetti E."/>
            <person name="Wrobel A."/>
            <person name="Rasinkangas P."/>
            <person name="Parkhill J."/>
            <person name="Rea M.C."/>
            <person name="O'Sullivan O."/>
            <person name="Ritari J."/>
            <person name="Douillard F.P."/>
            <person name="Paul Ross R."/>
            <person name="Yang R."/>
            <person name="Briner A.E."/>
            <person name="Felis G.E."/>
            <person name="de Vos W.M."/>
            <person name="Barrangou R."/>
            <person name="Klaenhammer T.R."/>
            <person name="Caufield P.W."/>
            <person name="Cui Y."/>
            <person name="Zhang H."/>
            <person name="O'Toole P.W."/>
        </authorList>
    </citation>
    <scope>NUCLEOTIDE SEQUENCE [LARGE SCALE GENOMIC DNA]</scope>
    <source>
        <strain evidence="6 7">DSM 16381</strain>
    </source>
</reference>
<dbReference type="InterPro" id="IPR017871">
    <property type="entry name" value="ABC_transporter-like_CS"/>
</dbReference>
<comment type="caution">
    <text evidence="6">The sequence shown here is derived from an EMBL/GenBank/DDBJ whole genome shotgun (WGS) entry which is preliminary data.</text>
</comment>
<name>A0A0R1USS3_9LACO</name>
<dbReference type="SUPFAM" id="SSF52540">
    <property type="entry name" value="P-loop containing nucleoside triphosphate hydrolases"/>
    <property type="match status" value="2"/>
</dbReference>
<dbReference type="PATRIC" id="fig|1423753.3.peg.1972"/>
<dbReference type="Proteomes" id="UP000051580">
    <property type="component" value="Unassembled WGS sequence"/>
</dbReference>
<feature type="region of interest" description="Disordered" evidence="4">
    <location>
        <begin position="188"/>
        <end position="249"/>
    </location>
</feature>
<keyword evidence="1" id="KW-0677">Repeat</keyword>
<keyword evidence="3" id="KW-0067">ATP-binding</keyword>
<dbReference type="EMBL" id="AZFS01000039">
    <property type="protein sequence ID" value="KRL96249.1"/>
    <property type="molecule type" value="Genomic_DNA"/>
</dbReference>
<feature type="compositionally biased region" description="Basic and acidic residues" evidence="4">
    <location>
        <begin position="188"/>
        <end position="206"/>
    </location>
</feature>
<evidence type="ECO:0000313" key="6">
    <source>
        <dbReference type="EMBL" id="KRL96249.1"/>
    </source>
</evidence>
<dbReference type="InterPro" id="IPR003593">
    <property type="entry name" value="AAA+_ATPase"/>
</dbReference>
<feature type="compositionally biased region" description="Basic and acidic residues" evidence="4">
    <location>
        <begin position="229"/>
        <end position="240"/>
    </location>
</feature>
<evidence type="ECO:0000256" key="3">
    <source>
        <dbReference type="ARBA" id="ARBA00022840"/>
    </source>
</evidence>
<evidence type="ECO:0000256" key="2">
    <source>
        <dbReference type="ARBA" id="ARBA00022741"/>
    </source>
</evidence>
<protein>
    <submittedName>
        <fullName evidence="6">ABC transporter ATPase</fullName>
    </submittedName>
</protein>
<feature type="domain" description="ABC transporter" evidence="5">
    <location>
        <begin position="289"/>
        <end position="497"/>
    </location>
</feature>
<feature type="compositionally biased region" description="Basic and acidic residues" evidence="4">
    <location>
        <begin position="213"/>
        <end position="222"/>
    </location>
</feature>
<proteinExistence type="predicted"/>
<dbReference type="GO" id="GO:0016887">
    <property type="term" value="F:ATP hydrolysis activity"/>
    <property type="evidence" value="ECO:0007669"/>
    <property type="project" value="InterPro"/>
</dbReference>
<dbReference type="PANTHER" id="PTHR19211:SF100">
    <property type="entry name" value="RIBOSOME PROTECTION PROTEIN VMLR"/>
    <property type="match status" value="1"/>
</dbReference>
<organism evidence="6 7">
    <name type="scientific">Levilactobacillus hammesii DSM 16381</name>
    <dbReference type="NCBI Taxonomy" id="1423753"/>
    <lineage>
        <taxon>Bacteria</taxon>
        <taxon>Bacillati</taxon>
        <taxon>Bacillota</taxon>
        <taxon>Bacilli</taxon>
        <taxon>Lactobacillales</taxon>
        <taxon>Lactobacillaceae</taxon>
        <taxon>Levilactobacillus</taxon>
    </lineage>
</organism>
<dbReference type="InterPro" id="IPR027417">
    <property type="entry name" value="P-loop_NTPase"/>
</dbReference>
<feature type="domain" description="ABC transporter" evidence="5">
    <location>
        <begin position="24"/>
        <end position="201"/>
    </location>
</feature>
<evidence type="ECO:0000313" key="7">
    <source>
        <dbReference type="Proteomes" id="UP000051580"/>
    </source>
</evidence>
<dbReference type="PROSITE" id="PS50893">
    <property type="entry name" value="ABC_TRANSPORTER_2"/>
    <property type="match status" value="2"/>
</dbReference>
<dbReference type="PANTHER" id="PTHR19211">
    <property type="entry name" value="ATP-BINDING TRANSPORT PROTEIN-RELATED"/>
    <property type="match status" value="1"/>
</dbReference>
<evidence type="ECO:0000256" key="1">
    <source>
        <dbReference type="ARBA" id="ARBA00022737"/>
    </source>
</evidence>
<dbReference type="STRING" id="1423753.FD28_GL001877"/>
<dbReference type="InterPro" id="IPR050611">
    <property type="entry name" value="ABCF"/>
</dbReference>
<evidence type="ECO:0000259" key="5">
    <source>
        <dbReference type="PROSITE" id="PS50893"/>
    </source>
</evidence>
<dbReference type="InterPro" id="IPR003439">
    <property type="entry name" value="ABC_transporter-like_ATP-bd"/>
</dbReference>
<dbReference type="CDD" id="cd03221">
    <property type="entry name" value="ABCF_EF-3"/>
    <property type="match status" value="2"/>
</dbReference>
<accession>A0A0R1USS3</accession>
<evidence type="ECO:0000256" key="4">
    <source>
        <dbReference type="SAM" id="MobiDB-lite"/>
    </source>
</evidence>
<gene>
    <name evidence="6" type="ORF">FD28_GL001877</name>
</gene>
<sequence>MRPLFILPAIDPCFQKGDDFLTQINLNKLTKTVAGEPLFTIDQLTAHTGERIGIIGANGTGKTTLAHIIAGTDTDFTGQRTVTAPVTLVPQIAPTNGRSGGQSMLDRVRRALAQRPEILILDEPSANLDDDHQQWLIGQLQHFKGLLIMISHDRELLTAVATQIWSLADHTYTQYNGNFEDFVTLRDQQRQNDRDRYQNEQRERRTLKQAIQARHEKADRIRKGSRSMSEAERANSKSTREQNAAKMERGARALKDRMNRQTVAVKPHETSALKLVATDLPRVTGKYLITITDLHLQRGKHDLLDHVQLRVKPGERVALAGPNGSGKSTLIEAILSHQDGTRLAPSARVGYFHQDMTELPHDQTVWQVISRASALDDNRTRQIMGAFGLKAIFYDRLIGELSGGEQVKVQLLTILVSASNLLILDEPTNYLDLPALQALEDFLVGYPGTVLFVAHDQTFRQKVATRVLELTDQRLIDPDKTAKSTPATDLPRLQFEYDQLMMAPDLDTKRLQEIRKQIAALKK</sequence>
<keyword evidence="7" id="KW-1185">Reference proteome</keyword>
<keyword evidence="2" id="KW-0547">Nucleotide-binding</keyword>
<dbReference type="Gene3D" id="3.40.50.300">
    <property type="entry name" value="P-loop containing nucleotide triphosphate hydrolases"/>
    <property type="match status" value="3"/>
</dbReference>
<dbReference type="SMART" id="SM00382">
    <property type="entry name" value="AAA"/>
    <property type="match status" value="2"/>
</dbReference>
<dbReference type="GO" id="GO:0005524">
    <property type="term" value="F:ATP binding"/>
    <property type="evidence" value="ECO:0007669"/>
    <property type="project" value="UniProtKB-KW"/>
</dbReference>
<dbReference type="AlphaFoldDB" id="A0A0R1USS3"/>
<dbReference type="Pfam" id="PF00005">
    <property type="entry name" value="ABC_tran"/>
    <property type="match status" value="2"/>
</dbReference>
<dbReference type="PROSITE" id="PS00211">
    <property type="entry name" value="ABC_TRANSPORTER_1"/>
    <property type="match status" value="1"/>
</dbReference>